<evidence type="ECO:0000313" key="2">
    <source>
        <dbReference type="EMBL" id="MBI9000223.1"/>
    </source>
</evidence>
<accession>A0ABS0VTY3</accession>
<dbReference type="RefSeq" id="WP_198735667.1">
    <property type="nucleotide sequence ID" value="NZ_JAEIOT010000005.1"/>
</dbReference>
<gene>
    <name evidence="2" type="ORF">JDV76_04450</name>
</gene>
<evidence type="ECO:0000259" key="1">
    <source>
        <dbReference type="Pfam" id="PF00196"/>
    </source>
</evidence>
<dbReference type="InterPro" id="IPR036388">
    <property type="entry name" value="WH-like_DNA-bd_sf"/>
</dbReference>
<dbReference type="Gene3D" id="1.10.10.10">
    <property type="entry name" value="Winged helix-like DNA-binding domain superfamily/Winged helix DNA-binding domain"/>
    <property type="match status" value="1"/>
</dbReference>
<proteinExistence type="predicted"/>
<sequence>MTQILDAARDTTSPIPRLTRREIEVAQTWFRSRSKAAAAVCLTIQENTVRSHITTVRHKYHAVGRDAGTKSAMKARMIEDGFLEETG</sequence>
<dbReference type="EMBL" id="JAEIOT010000005">
    <property type="protein sequence ID" value="MBI9000223.1"/>
    <property type="molecule type" value="Genomic_DNA"/>
</dbReference>
<dbReference type="InterPro" id="IPR000792">
    <property type="entry name" value="Tscrpt_reg_LuxR_C"/>
</dbReference>
<dbReference type="InterPro" id="IPR016032">
    <property type="entry name" value="Sig_transdc_resp-reg_C-effctor"/>
</dbReference>
<protein>
    <submittedName>
        <fullName evidence="2">Helix-turn-helix transcriptional regulator</fullName>
    </submittedName>
</protein>
<feature type="domain" description="HTH luxR-type" evidence="1">
    <location>
        <begin position="18"/>
        <end position="61"/>
    </location>
</feature>
<evidence type="ECO:0000313" key="3">
    <source>
        <dbReference type="Proteomes" id="UP000625574"/>
    </source>
</evidence>
<organism evidence="2 3">
    <name type="scientific">Corynebacterium marambiense</name>
    <dbReference type="NCBI Taxonomy" id="2765364"/>
    <lineage>
        <taxon>Bacteria</taxon>
        <taxon>Bacillati</taxon>
        <taxon>Actinomycetota</taxon>
        <taxon>Actinomycetes</taxon>
        <taxon>Mycobacteriales</taxon>
        <taxon>Corynebacteriaceae</taxon>
        <taxon>Corynebacterium</taxon>
    </lineage>
</organism>
<dbReference type="Pfam" id="PF00196">
    <property type="entry name" value="GerE"/>
    <property type="match status" value="1"/>
</dbReference>
<dbReference type="SUPFAM" id="SSF46894">
    <property type="entry name" value="C-terminal effector domain of the bipartite response regulators"/>
    <property type="match status" value="1"/>
</dbReference>
<comment type="caution">
    <text evidence="2">The sequence shown here is derived from an EMBL/GenBank/DDBJ whole genome shotgun (WGS) entry which is preliminary data.</text>
</comment>
<name>A0ABS0VTY3_9CORY</name>
<dbReference type="Proteomes" id="UP000625574">
    <property type="component" value="Unassembled WGS sequence"/>
</dbReference>
<reference evidence="2 3" key="1">
    <citation type="submission" date="2020-12" db="EMBL/GenBank/DDBJ databases">
        <title>Genome public.</title>
        <authorList>
            <person name="Sun Q."/>
        </authorList>
    </citation>
    <scope>NUCLEOTIDE SEQUENCE [LARGE SCALE GENOMIC DNA]</scope>
    <source>
        <strain evidence="2 3">CCM 8864</strain>
    </source>
</reference>
<keyword evidence="3" id="KW-1185">Reference proteome</keyword>